<protein>
    <submittedName>
        <fullName evidence="1">Unannotated protein</fullName>
    </submittedName>
</protein>
<name>A0A6J6PGJ8_9ZZZZ</name>
<accession>A0A6J6PGJ8</accession>
<reference evidence="1" key="1">
    <citation type="submission" date="2020-05" db="EMBL/GenBank/DDBJ databases">
        <authorList>
            <person name="Chiriac C."/>
            <person name="Salcher M."/>
            <person name="Ghai R."/>
            <person name="Kavagutti S V."/>
        </authorList>
    </citation>
    <scope>NUCLEOTIDE SEQUENCE</scope>
</reference>
<organism evidence="1">
    <name type="scientific">freshwater metagenome</name>
    <dbReference type="NCBI Taxonomy" id="449393"/>
    <lineage>
        <taxon>unclassified sequences</taxon>
        <taxon>metagenomes</taxon>
        <taxon>ecological metagenomes</taxon>
    </lineage>
</organism>
<proteinExistence type="predicted"/>
<dbReference type="AlphaFoldDB" id="A0A6J6PGJ8"/>
<sequence length="54" mass="5821">MDGTGDTVAQAGVQNCLGAYDISDDEILRAVNRAINVGFGRKVHDNVVAREYLI</sequence>
<evidence type="ECO:0000313" key="1">
    <source>
        <dbReference type="EMBL" id="CAB4695905.1"/>
    </source>
</evidence>
<dbReference type="EMBL" id="CAEZXZ010000020">
    <property type="protein sequence ID" value="CAB4695905.1"/>
    <property type="molecule type" value="Genomic_DNA"/>
</dbReference>
<gene>
    <name evidence="1" type="ORF">UFOPK2625_00242</name>
</gene>